<dbReference type="Gene3D" id="1.25.40.10">
    <property type="entry name" value="Tetratricopeptide repeat domain"/>
    <property type="match status" value="1"/>
</dbReference>
<name>A0A8J7M1A5_9BACT</name>
<dbReference type="PANTHER" id="PTHR22576">
    <property type="entry name" value="MUCOSA ASSOCIATED LYMPHOID TISSUE LYMPHOMA TRANSLOCATION PROTEIN 1/PARACASPASE"/>
    <property type="match status" value="1"/>
</dbReference>
<dbReference type="SUPFAM" id="SSF52129">
    <property type="entry name" value="Caspase-like"/>
    <property type="match status" value="1"/>
</dbReference>
<feature type="domain" description="Peptidase C14 caspase" evidence="3">
    <location>
        <begin position="352"/>
        <end position="572"/>
    </location>
</feature>
<dbReference type="RefSeq" id="WP_199385754.1">
    <property type="nucleotide sequence ID" value="NZ_JAEMHM010000017.1"/>
</dbReference>
<gene>
    <name evidence="4" type="ORF">JFN93_19215</name>
</gene>
<keyword evidence="5" id="KW-1185">Reference proteome</keyword>
<reference evidence="4" key="1">
    <citation type="submission" date="2020-12" db="EMBL/GenBank/DDBJ databases">
        <title>Geomonas sp. Red875, isolated from river sediment.</title>
        <authorList>
            <person name="Xu Z."/>
            <person name="Zhang Z."/>
            <person name="Masuda Y."/>
            <person name="Itoh H."/>
            <person name="Senoo K."/>
        </authorList>
    </citation>
    <scope>NUCLEOTIDE SEQUENCE</scope>
    <source>
        <strain evidence="4">Red875</strain>
    </source>
</reference>
<dbReference type="SMART" id="SM00671">
    <property type="entry name" value="SEL1"/>
    <property type="match status" value="1"/>
</dbReference>
<feature type="compositionally biased region" description="Polar residues" evidence="1">
    <location>
        <begin position="36"/>
        <end position="47"/>
    </location>
</feature>
<dbReference type="Pfam" id="PF00656">
    <property type="entry name" value="Peptidase_C14"/>
    <property type="match status" value="1"/>
</dbReference>
<feature type="region of interest" description="Disordered" evidence="1">
    <location>
        <begin position="23"/>
        <end position="84"/>
    </location>
</feature>
<evidence type="ECO:0000313" key="4">
    <source>
        <dbReference type="EMBL" id="MBJ6726845.1"/>
    </source>
</evidence>
<dbReference type="InterPro" id="IPR029030">
    <property type="entry name" value="Caspase-like_dom_sf"/>
</dbReference>
<dbReference type="SUPFAM" id="SSF81901">
    <property type="entry name" value="HCP-like"/>
    <property type="match status" value="1"/>
</dbReference>
<accession>A0A8J7M1A5</accession>
<dbReference type="Proteomes" id="UP000636888">
    <property type="component" value="Unassembled WGS sequence"/>
</dbReference>
<comment type="caution">
    <text evidence="4">The sequence shown here is derived from an EMBL/GenBank/DDBJ whole genome shotgun (WGS) entry which is preliminary data.</text>
</comment>
<feature type="chain" id="PRO_5035316977" evidence="2">
    <location>
        <begin position="23"/>
        <end position="590"/>
    </location>
</feature>
<proteinExistence type="predicted"/>
<organism evidence="4 5">
    <name type="scientific">Geomesophilobacter sediminis</name>
    <dbReference type="NCBI Taxonomy" id="2798584"/>
    <lineage>
        <taxon>Bacteria</taxon>
        <taxon>Pseudomonadati</taxon>
        <taxon>Thermodesulfobacteriota</taxon>
        <taxon>Desulfuromonadia</taxon>
        <taxon>Geobacterales</taxon>
        <taxon>Geobacteraceae</taxon>
        <taxon>Geomesophilobacter</taxon>
    </lineage>
</organism>
<keyword evidence="2" id="KW-0732">Signal</keyword>
<evidence type="ECO:0000256" key="1">
    <source>
        <dbReference type="SAM" id="MobiDB-lite"/>
    </source>
</evidence>
<dbReference type="Gene3D" id="3.40.50.1460">
    <property type="match status" value="1"/>
</dbReference>
<feature type="signal peptide" evidence="2">
    <location>
        <begin position="1"/>
        <end position="22"/>
    </location>
</feature>
<dbReference type="EMBL" id="JAEMHM010000017">
    <property type="protein sequence ID" value="MBJ6726845.1"/>
    <property type="molecule type" value="Genomic_DNA"/>
</dbReference>
<evidence type="ECO:0000259" key="3">
    <source>
        <dbReference type="Pfam" id="PF00656"/>
    </source>
</evidence>
<dbReference type="InterPro" id="IPR011600">
    <property type="entry name" value="Pept_C14_caspase"/>
</dbReference>
<dbReference type="InterPro" id="IPR006597">
    <property type="entry name" value="Sel1-like"/>
</dbReference>
<dbReference type="InterPro" id="IPR011990">
    <property type="entry name" value="TPR-like_helical_dom_sf"/>
</dbReference>
<dbReference type="PANTHER" id="PTHR22576:SF37">
    <property type="entry name" value="MUCOSA-ASSOCIATED LYMPHOID TISSUE LYMPHOMA TRANSLOCATION PROTEIN 1"/>
    <property type="match status" value="1"/>
</dbReference>
<feature type="compositionally biased region" description="Low complexity" evidence="1">
    <location>
        <begin position="72"/>
        <end position="83"/>
    </location>
</feature>
<protein>
    <submittedName>
        <fullName evidence="4">Caspase family protein</fullName>
    </submittedName>
</protein>
<feature type="region of interest" description="Disordered" evidence="1">
    <location>
        <begin position="168"/>
        <end position="188"/>
    </location>
</feature>
<dbReference type="GO" id="GO:0006508">
    <property type="term" value="P:proteolysis"/>
    <property type="evidence" value="ECO:0007669"/>
    <property type="project" value="InterPro"/>
</dbReference>
<dbReference type="AlphaFoldDB" id="A0A8J7M1A5"/>
<sequence length="590" mass="62866">MRRLFASLACGIVFAGAALVSAADTPPESGSGAGPAQTTVLPATPQEQPAPANELPAPGADQAAPGSPTEQAAPAASLPAAVPTGPLERGLANFQAKRYPEALAALNAAVEKDPQAKDALLTLGIMHEQGLGVAQNHVEAARYYRRAWKAGSPEAYERLSALYHQATKPEDQKVTKPSEPPATPSAQAAAAVPEKIVLELPAEALLKLYPEMKDAPKEAKYQLAVSCEKGCANLQAQAQEMAQELGATVLPAQEGGAAVSRSADQTNEEVKIKRALRSRKLSIEDGANPDELTINVTCTGWCNAIKKVAQAVIAVFEAATGSGTAERAAGTFVSAGASDTRALSAKFSQGKSYALIIGINEYKNINKLKNAVNDAKVMDEVLRDYYGFQNTVLIDQNATRDNIMKALNDLRKTLTENDSLIIFYSGHGEFSKETGTSYWLPVDAAIDDNTKWLESRSISDQLKLISSKHVLIIADSCYSGTMTRASEVNLSGNATRENYLNKLFTKPSRVLIASGGNEPVTDAGGQGHSIFSDVLIRALKEPFAGVFTAEELMTRHLKEAVAGRTEQTPEYKVVRNSGHDGGDFIFVKKK</sequence>
<dbReference type="GO" id="GO:0004197">
    <property type="term" value="F:cysteine-type endopeptidase activity"/>
    <property type="evidence" value="ECO:0007669"/>
    <property type="project" value="InterPro"/>
</dbReference>
<evidence type="ECO:0000313" key="5">
    <source>
        <dbReference type="Proteomes" id="UP000636888"/>
    </source>
</evidence>
<evidence type="ECO:0000256" key="2">
    <source>
        <dbReference type="SAM" id="SignalP"/>
    </source>
</evidence>
<dbReference type="InterPro" id="IPR052039">
    <property type="entry name" value="Caspase-related_regulators"/>
</dbReference>